<dbReference type="InterPro" id="IPR050936">
    <property type="entry name" value="AP-1-like"/>
</dbReference>
<organism evidence="7 8">
    <name type="scientific">Verruconis gallopava</name>
    <dbReference type="NCBI Taxonomy" id="253628"/>
    <lineage>
        <taxon>Eukaryota</taxon>
        <taxon>Fungi</taxon>
        <taxon>Dikarya</taxon>
        <taxon>Ascomycota</taxon>
        <taxon>Pezizomycotina</taxon>
        <taxon>Dothideomycetes</taxon>
        <taxon>Pleosporomycetidae</taxon>
        <taxon>Venturiales</taxon>
        <taxon>Sympoventuriaceae</taxon>
        <taxon>Verruconis</taxon>
    </lineage>
</organism>
<dbReference type="Gene3D" id="1.20.5.170">
    <property type="match status" value="1"/>
</dbReference>
<feature type="compositionally biased region" description="Polar residues" evidence="5">
    <location>
        <begin position="315"/>
        <end position="324"/>
    </location>
</feature>
<evidence type="ECO:0000256" key="3">
    <source>
        <dbReference type="ARBA" id="ARBA00023242"/>
    </source>
</evidence>
<dbReference type="AlphaFoldDB" id="A0A0D1YU25"/>
<feature type="domain" description="BZIP" evidence="6">
    <location>
        <begin position="150"/>
        <end position="213"/>
    </location>
</feature>
<comment type="similarity">
    <text evidence="4">Belongs to the bZIP family. YAP subfamily.</text>
</comment>
<keyword evidence="3" id="KW-0539">Nucleus</keyword>
<dbReference type="OrthoDB" id="5380163at2759"/>
<dbReference type="GO" id="GO:0034599">
    <property type="term" value="P:cellular response to oxidative stress"/>
    <property type="evidence" value="ECO:0007669"/>
    <property type="project" value="UniProtKB-ARBA"/>
</dbReference>
<dbReference type="GO" id="GO:0001228">
    <property type="term" value="F:DNA-binding transcription activator activity, RNA polymerase II-specific"/>
    <property type="evidence" value="ECO:0007669"/>
    <property type="project" value="TreeGrafter"/>
</dbReference>
<dbReference type="RefSeq" id="XP_016214039.1">
    <property type="nucleotide sequence ID" value="XM_016357837.1"/>
</dbReference>
<dbReference type="GeneID" id="27312459"/>
<dbReference type="SUPFAM" id="SSF57959">
    <property type="entry name" value="Leucine zipper domain"/>
    <property type="match status" value="1"/>
</dbReference>
<keyword evidence="8" id="KW-1185">Reference proteome</keyword>
<dbReference type="PANTHER" id="PTHR40621">
    <property type="entry name" value="TRANSCRIPTION FACTOR KAPC-RELATED"/>
    <property type="match status" value="1"/>
</dbReference>
<dbReference type="InterPro" id="IPR004827">
    <property type="entry name" value="bZIP"/>
</dbReference>
<feature type="compositionally biased region" description="Basic and acidic residues" evidence="5">
    <location>
        <begin position="166"/>
        <end position="175"/>
    </location>
</feature>
<dbReference type="GO" id="GO:0090575">
    <property type="term" value="C:RNA polymerase II transcription regulator complex"/>
    <property type="evidence" value="ECO:0007669"/>
    <property type="project" value="TreeGrafter"/>
</dbReference>
<feature type="region of interest" description="Disordered" evidence="5">
    <location>
        <begin position="93"/>
        <end position="175"/>
    </location>
</feature>
<feature type="region of interest" description="Disordered" evidence="5">
    <location>
        <begin position="269"/>
        <end position="330"/>
    </location>
</feature>
<dbReference type="HOGENOM" id="CLU_011807_0_0_1"/>
<feature type="compositionally biased region" description="Low complexity" evidence="5">
    <location>
        <begin position="379"/>
        <end position="396"/>
    </location>
</feature>
<evidence type="ECO:0000256" key="5">
    <source>
        <dbReference type="SAM" id="MobiDB-lite"/>
    </source>
</evidence>
<evidence type="ECO:0000313" key="7">
    <source>
        <dbReference type="EMBL" id="KIW04172.1"/>
    </source>
</evidence>
<dbReference type="Proteomes" id="UP000053259">
    <property type="component" value="Unassembled WGS sequence"/>
</dbReference>
<proteinExistence type="inferred from homology"/>
<feature type="region of interest" description="Disordered" evidence="5">
    <location>
        <begin position="454"/>
        <end position="481"/>
    </location>
</feature>
<sequence length="654" mass="70035">MTASNGQFTSYLDSNQQDLLTAALNSNSALSSGGVNQQFGNDALQTFFDSMDPSLFLNTNNLAMPDFNNFGSIEDSPYLENFGDDANFDFNKDGRMIGNLPGDDDDDDEDHLHDKRKSPEGEKEDNENAGKRREGEVKEAKKPGRKPLTSEPTNKRKAQNRAAQRAFRERKEKHLRDLETKVADLEKASEAANHENGLLRAQVERLQIELREYRRRLSMSTGLMSRSQPMGGSMFLPGSVSTVSNSSFQFEFPKFGSLPGGIFGNSTSGTKDAINGNSKPSNGVLARNGSSTSSMSPRSQLPGSGSLSSRSSPQTNGSTTSNVEASDRSNKSVSSIFTPAAFNDSSALSFDNWVTTTTSAEPESTASVQQNPSRIFQFNNSSNNSTASPGSTSSASQYGGAANSSCGTSPEPSHNSPKNNTLDTISECKTVQTSEGEISFCEKLNMACGNIRNPIPRSKSQQSDGIKSIGANVQQSTEKTSATKDSDFNYFAAMANQNGGGFDPQLFDTYREPQNAIVGDGDFTGGFFNDAMPASDFAGPFDWANITAPTGLTPFLPKTNPLEVADALQAGGDDEEVVPADEPGSLMTCHKIWDKLQERPDFKDGSLDIDGLCSELRAKARCSESGVVIDQKDVDSALKRLSPSTAGSGAAPPA</sequence>
<dbReference type="VEuPathDB" id="FungiDB:PV09_04486"/>
<dbReference type="CDD" id="cd14688">
    <property type="entry name" value="bZIP_YAP"/>
    <property type="match status" value="1"/>
</dbReference>
<feature type="compositionally biased region" description="Polar residues" evidence="5">
    <location>
        <begin position="402"/>
        <end position="422"/>
    </location>
</feature>
<dbReference type="Gene3D" id="1.10.238.100">
    <property type="entry name" value="YAP1 redox domain. Chain B"/>
    <property type="match status" value="1"/>
</dbReference>
<dbReference type="STRING" id="253628.A0A0D1YU25"/>
<dbReference type="InterPro" id="IPR013910">
    <property type="entry name" value="TF_PAP1"/>
</dbReference>
<dbReference type="PROSITE" id="PS50217">
    <property type="entry name" value="BZIP"/>
    <property type="match status" value="1"/>
</dbReference>
<evidence type="ECO:0000256" key="2">
    <source>
        <dbReference type="ARBA" id="ARBA00004496"/>
    </source>
</evidence>
<dbReference type="Pfam" id="PF00170">
    <property type="entry name" value="bZIP_1"/>
    <property type="match status" value="1"/>
</dbReference>
<dbReference type="SUPFAM" id="SSF111430">
    <property type="entry name" value="YAP1 redox domain"/>
    <property type="match status" value="1"/>
</dbReference>
<feature type="region of interest" description="Disordered" evidence="5">
    <location>
        <begin position="376"/>
        <end position="422"/>
    </location>
</feature>
<dbReference type="FunCoup" id="A0A0D1YU25">
    <property type="interactions" value="2867"/>
</dbReference>
<accession>A0A0D1YU25</accession>
<dbReference type="PROSITE" id="PS00036">
    <property type="entry name" value="BZIP_BASIC"/>
    <property type="match status" value="1"/>
</dbReference>
<dbReference type="EMBL" id="KN847541">
    <property type="protein sequence ID" value="KIW04171.1"/>
    <property type="molecule type" value="Genomic_DNA"/>
</dbReference>
<dbReference type="RefSeq" id="XP_016214040.1">
    <property type="nucleotide sequence ID" value="XM_016357838.1"/>
</dbReference>
<dbReference type="InterPro" id="IPR023167">
    <property type="entry name" value="Yap1_redox_dom_sf"/>
</dbReference>
<dbReference type="EMBL" id="KN847541">
    <property type="protein sequence ID" value="KIW04170.1"/>
    <property type="molecule type" value="Genomic_DNA"/>
</dbReference>
<comment type="subcellular location">
    <subcellularLocation>
        <location evidence="2">Cytoplasm</location>
    </subcellularLocation>
    <subcellularLocation>
        <location evidence="1">Nucleus</location>
    </subcellularLocation>
</comment>
<name>A0A0D1YU25_9PEZI</name>
<protein>
    <recommendedName>
        <fullName evidence="6">BZIP domain-containing protein</fullName>
    </recommendedName>
</protein>
<feature type="compositionally biased region" description="Polar residues" evidence="5">
    <location>
        <begin position="458"/>
        <end position="480"/>
    </location>
</feature>
<dbReference type="GO" id="GO:0005737">
    <property type="term" value="C:cytoplasm"/>
    <property type="evidence" value="ECO:0007669"/>
    <property type="project" value="UniProtKB-SubCell"/>
</dbReference>
<dbReference type="SMART" id="SM00338">
    <property type="entry name" value="BRLZ"/>
    <property type="match status" value="1"/>
</dbReference>
<dbReference type="PANTHER" id="PTHR40621:SF6">
    <property type="entry name" value="AP-1-LIKE TRANSCRIPTION FACTOR YAP1-RELATED"/>
    <property type="match status" value="1"/>
</dbReference>
<evidence type="ECO:0000256" key="4">
    <source>
        <dbReference type="ARBA" id="ARBA00038132"/>
    </source>
</evidence>
<dbReference type="Pfam" id="PF08601">
    <property type="entry name" value="PAP1"/>
    <property type="match status" value="1"/>
</dbReference>
<dbReference type="EMBL" id="KN847541">
    <property type="protein sequence ID" value="KIW04172.1"/>
    <property type="molecule type" value="Genomic_DNA"/>
</dbReference>
<feature type="compositionally biased region" description="Low complexity" evidence="5">
    <location>
        <begin position="296"/>
        <end position="314"/>
    </location>
</feature>
<gene>
    <name evidence="7" type="ORF">PV09_04486</name>
</gene>
<dbReference type="InterPro" id="IPR046347">
    <property type="entry name" value="bZIP_sf"/>
</dbReference>
<dbReference type="GO" id="GO:0000976">
    <property type="term" value="F:transcription cis-regulatory region binding"/>
    <property type="evidence" value="ECO:0007669"/>
    <property type="project" value="InterPro"/>
</dbReference>
<evidence type="ECO:0000256" key="1">
    <source>
        <dbReference type="ARBA" id="ARBA00004123"/>
    </source>
</evidence>
<reference evidence="7 8" key="1">
    <citation type="submission" date="2015-01" db="EMBL/GenBank/DDBJ databases">
        <title>The Genome Sequence of Ochroconis gallopava CBS43764.</title>
        <authorList>
            <consortium name="The Broad Institute Genomics Platform"/>
            <person name="Cuomo C."/>
            <person name="de Hoog S."/>
            <person name="Gorbushina A."/>
            <person name="Stielow B."/>
            <person name="Teixiera M."/>
            <person name="Abouelleil A."/>
            <person name="Chapman S.B."/>
            <person name="Priest M."/>
            <person name="Young S.K."/>
            <person name="Wortman J."/>
            <person name="Nusbaum C."/>
            <person name="Birren B."/>
        </authorList>
    </citation>
    <scope>NUCLEOTIDE SEQUENCE [LARGE SCALE GENOMIC DNA]</scope>
    <source>
        <strain evidence="7 8">CBS 43764</strain>
    </source>
</reference>
<evidence type="ECO:0000259" key="6">
    <source>
        <dbReference type="PROSITE" id="PS50217"/>
    </source>
</evidence>
<evidence type="ECO:0000313" key="8">
    <source>
        <dbReference type="Proteomes" id="UP000053259"/>
    </source>
</evidence>
<dbReference type="FunFam" id="1.20.5.170:FF:000067">
    <property type="entry name" value="BZIP transcription factor"/>
    <property type="match status" value="1"/>
</dbReference>
<feature type="compositionally biased region" description="Basic and acidic residues" evidence="5">
    <location>
        <begin position="110"/>
        <end position="142"/>
    </location>
</feature>
<dbReference type="RefSeq" id="XP_016214041.1">
    <property type="nucleotide sequence ID" value="XM_016357839.1"/>
</dbReference>
<feature type="compositionally biased region" description="Polar residues" evidence="5">
    <location>
        <begin position="269"/>
        <end position="281"/>
    </location>
</feature>